<protein>
    <submittedName>
        <fullName evidence="8">Myb transcription factor</fullName>
    </submittedName>
</protein>
<comment type="subcellular location">
    <subcellularLocation>
        <location evidence="1">Nucleus</location>
    </subcellularLocation>
</comment>
<feature type="domain" description="Myb-like" evidence="6">
    <location>
        <begin position="62"/>
        <end position="112"/>
    </location>
</feature>
<evidence type="ECO:0000259" key="7">
    <source>
        <dbReference type="PROSITE" id="PS51294"/>
    </source>
</evidence>
<feature type="domain" description="Myb-like" evidence="6">
    <location>
        <begin position="9"/>
        <end position="61"/>
    </location>
</feature>
<keyword evidence="2" id="KW-0805">Transcription regulation</keyword>
<dbReference type="FunFam" id="1.10.10.60:FF:000121">
    <property type="entry name" value="Myb transcription factor"/>
    <property type="match status" value="1"/>
</dbReference>
<dbReference type="InterPro" id="IPR017930">
    <property type="entry name" value="Myb_dom"/>
</dbReference>
<keyword evidence="4" id="KW-0804">Transcription</keyword>
<keyword evidence="5" id="KW-0539">Nucleus</keyword>
<dbReference type="SUPFAM" id="SSF46689">
    <property type="entry name" value="Homeodomain-like"/>
    <property type="match status" value="1"/>
</dbReference>
<proteinExistence type="predicted"/>
<accession>A0AAD7VLG5</accession>
<evidence type="ECO:0000256" key="1">
    <source>
        <dbReference type="ARBA" id="ARBA00004123"/>
    </source>
</evidence>
<dbReference type="GO" id="GO:0005634">
    <property type="term" value="C:nucleus"/>
    <property type="evidence" value="ECO:0007669"/>
    <property type="project" value="UniProtKB-SubCell"/>
</dbReference>
<dbReference type="PANTHER" id="PTHR47999:SF96">
    <property type="entry name" value="TRANSCRIPTION REPRESSOR MYB6-LIKE"/>
    <property type="match status" value="1"/>
</dbReference>
<dbReference type="CDD" id="cd00167">
    <property type="entry name" value="SANT"/>
    <property type="match status" value="2"/>
</dbReference>
<dbReference type="InterPro" id="IPR015495">
    <property type="entry name" value="Myb_TF_plants"/>
</dbReference>
<dbReference type="GO" id="GO:0003677">
    <property type="term" value="F:DNA binding"/>
    <property type="evidence" value="ECO:0007669"/>
    <property type="project" value="UniProtKB-KW"/>
</dbReference>
<dbReference type="Gene3D" id="1.10.10.60">
    <property type="entry name" value="Homeodomain-like"/>
    <property type="match status" value="2"/>
</dbReference>
<evidence type="ECO:0000256" key="4">
    <source>
        <dbReference type="ARBA" id="ARBA00023163"/>
    </source>
</evidence>
<keyword evidence="3" id="KW-0238">DNA-binding</keyword>
<dbReference type="InterPro" id="IPR001005">
    <property type="entry name" value="SANT/Myb"/>
</dbReference>
<evidence type="ECO:0000256" key="5">
    <source>
        <dbReference type="ARBA" id="ARBA00023242"/>
    </source>
</evidence>
<dbReference type="PROSITE" id="PS51294">
    <property type="entry name" value="HTH_MYB"/>
    <property type="match status" value="2"/>
</dbReference>
<evidence type="ECO:0000313" key="8">
    <source>
        <dbReference type="EMBL" id="KAJ7980331.1"/>
    </source>
</evidence>
<dbReference type="PROSITE" id="PS50090">
    <property type="entry name" value="MYB_LIKE"/>
    <property type="match status" value="2"/>
</dbReference>
<dbReference type="Pfam" id="PF00249">
    <property type="entry name" value="Myb_DNA-binding"/>
    <property type="match status" value="2"/>
</dbReference>
<feature type="domain" description="HTH myb-type" evidence="7">
    <location>
        <begin position="62"/>
        <end position="116"/>
    </location>
</feature>
<feature type="domain" description="HTH myb-type" evidence="7">
    <location>
        <begin position="9"/>
        <end position="61"/>
    </location>
</feature>
<dbReference type="Proteomes" id="UP001163823">
    <property type="component" value="Chromosome 2"/>
</dbReference>
<dbReference type="KEGG" id="qsa:O6P43_003618"/>
<name>A0AAD7VLG5_QUISA</name>
<reference evidence="8" key="1">
    <citation type="journal article" date="2023" name="Science">
        <title>Elucidation of the pathway for biosynthesis of saponin adjuvants from the soapbark tree.</title>
        <authorList>
            <person name="Reed J."/>
            <person name="Orme A."/>
            <person name="El-Demerdash A."/>
            <person name="Owen C."/>
            <person name="Martin L.B.B."/>
            <person name="Misra R.C."/>
            <person name="Kikuchi S."/>
            <person name="Rejzek M."/>
            <person name="Martin A.C."/>
            <person name="Harkess A."/>
            <person name="Leebens-Mack J."/>
            <person name="Louveau T."/>
            <person name="Stephenson M.J."/>
            <person name="Osbourn A."/>
        </authorList>
    </citation>
    <scope>NUCLEOTIDE SEQUENCE</scope>
    <source>
        <strain evidence="8">S10</strain>
    </source>
</reference>
<dbReference type="SMART" id="SM00717">
    <property type="entry name" value="SANT"/>
    <property type="match status" value="2"/>
</dbReference>
<dbReference type="PANTHER" id="PTHR47999">
    <property type="entry name" value="TRANSCRIPTION FACTOR MYB8-RELATED-RELATED"/>
    <property type="match status" value="1"/>
</dbReference>
<dbReference type="AlphaFoldDB" id="A0AAD7VLG5"/>
<organism evidence="8 9">
    <name type="scientific">Quillaja saponaria</name>
    <name type="common">Soap bark tree</name>
    <dbReference type="NCBI Taxonomy" id="32244"/>
    <lineage>
        <taxon>Eukaryota</taxon>
        <taxon>Viridiplantae</taxon>
        <taxon>Streptophyta</taxon>
        <taxon>Embryophyta</taxon>
        <taxon>Tracheophyta</taxon>
        <taxon>Spermatophyta</taxon>
        <taxon>Magnoliopsida</taxon>
        <taxon>eudicotyledons</taxon>
        <taxon>Gunneridae</taxon>
        <taxon>Pentapetalae</taxon>
        <taxon>rosids</taxon>
        <taxon>fabids</taxon>
        <taxon>Fabales</taxon>
        <taxon>Quillajaceae</taxon>
        <taxon>Quillaja</taxon>
    </lineage>
</organism>
<dbReference type="EMBL" id="JARAOO010000002">
    <property type="protein sequence ID" value="KAJ7980331.1"/>
    <property type="molecule type" value="Genomic_DNA"/>
</dbReference>
<evidence type="ECO:0000256" key="3">
    <source>
        <dbReference type="ARBA" id="ARBA00023125"/>
    </source>
</evidence>
<dbReference type="InterPro" id="IPR009057">
    <property type="entry name" value="Homeodomain-like_sf"/>
</dbReference>
<gene>
    <name evidence="8" type="ORF">O6P43_003618</name>
</gene>
<comment type="caution">
    <text evidence="8">The sequence shown here is derived from an EMBL/GenBank/DDBJ whole genome shotgun (WGS) entry which is preliminary data.</text>
</comment>
<sequence length="383" mass="43023">MGRAPCCEKVGLKKGRWTVEEDRILTQYLEANGEGSWRSLPKNAGLLRCGKSCRLRWINYLRGDLKRGNITPQEEETIVNMHAALGNKWSLISSHLPGRTDNEIKNYWNSHLRRKIYSFMTPADNSLAMDVNAVKLATTHKFRGGQGHTSPAAAMEKIMKLHLNKPMSNGTRLEVTVPTPKEKLTLQSSNAEQVDEISMTCFESWSSQDLLEARQGIGVYDSSVMGESGGLSLAIDNTNNAAVRCPNITKEIESLVPCEWLDDEIVRLNNVLDSEVFVNPSGNVSHEELEVKRVMGCVEREFEVIMGKENGTVSNERKSSSTVWSPSNAESGQWYSCSSSMTFDDEWVDWDWAGEIHGHNQWETWDEGEMLTGLWGTCNGERE</sequence>
<evidence type="ECO:0000313" key="9">
    <source>
        <dbReference type="Proteomes" id="UP001163823"/>
    </source>
</evidence>
<evidence type="ECO:0000256" key="2">
    <source>
        <dbReference type="ARBA" id="ARBA00023015"/>
    </source>
</evidence>
<evidence type="ECO:0000259" key="6">
    <source>
        <dbReference type="PROSITE" id="PS50090"/>
    </source>
</evidence>
<keyword evidence="9" id="KW-1185">Reference proteome</keyword>